<dbReference type="NCBIfam" id="NF002987">
    <property type="entry name" value="PRK03719.1"/>
    <property type="match status" value="1"/>
</dbReference>
<evidence type="ECO:0000313" key="3">
    <source>
        <dbReference type="EMBL" id="QDE31341.1"/>
    </source>
</evidence>
<dbReference type="Proteomes" id="UP000319809">
    <property type="component" value="Chromosome"/>
</dbReference>
<comment type="similarity">
    <text evidence="1">Belongs to the protease inhibitor I11 (ecotin) family.</text>
</comment>
<feature type="signal peptide" evidence="2">
    <location>
        <begin position="1"/>
        <end position="29"/>
    </location>
</feature>
<dbReference type="PANTHER" id="PTHR35890:SF3">
    <property type="entry name" value="ECOTIN"/>
    <property type="match status" value="1"/>
</dbReference>
<sequence length="182" mass="20566">MLKLPLSLTILLICATTIMTCLYSPFAHAANPEGKINIVSTVMNSDDYQALSATKMYPVPEAGMVQHILTLPALNNEQQYLLEVQIGQQKMVDCNKVRLIGEISSLSLPGWGYIYYQVDNIIQGPNTLMMCTEPKKEKFIVLNKSMTQPYDSRQPIVFYLPEGTDLRYRVWETASDYVFSGQ</sequence>
<dbReference type="AlphaFoldDB" id="A0A4Y5YEW9"/>
<accession>A0A4Y5YEW9</accession>
<dbReference type="Pfam" id="PF03974">
    <property type="entry name" value="Ecotin"/>
    <property type="match status" value="1"/>
</dbReference>
<dbReference type="KEGG" id="spol:FH971_10345"/>
<keyword evidence="4" id="KW-1185">Reference proteome</keyword>
<keyword evidence="2" id="KW-0732">Signal</keyword>
<dbReference type="RefSeq" id="WP_140234244.1">
    <property type="nucleotide sequence ID" value="NZ_CP041036.1"/>
</dbReference>
<name>A0A4Y5YEW9_9GAMM</name>
<dbReference type="Gene3D" id="2.60.40.550">
    <property type="entry name" value="Ecotin"/>
    <property type="match status" value="1"/>
</dbReference>
<dbReference type="EMBL" id="CP041036">
    <property type="protein sequence ID" value="QDE31341.1"/>
    <property type="molecule type" value="Genomic_DNA"/>
</dbReference>
<protein>
    <submittedName>
        <fullName evidence="3">Serine protease inhibitor ecotin</fullName>
    </submittedName>
</protein>
<gene>
    <name evidence="3" type="primary">eco</name>
    <name evidence="3" type="ORF">FH971_10345</name>
</gene>
<proteinExistence type="inferred from homology"/>
<feature type="chain" id="PRO_5021387007" evidence="2">
    <location>
        <begin position="30"/>
        <end position="182"/>
    </location>
</feature>
<evidence type="ECO:0000256" key="2">
    <source>
        <dbReference type="SAM" id="SignalP"/>
    </source>
</evidence>
<dbReference type="GO" id="GO:0004867">
    <property type="term" value="F:serine-type endopeptidase inhibitor activity"/>
    <property type="evidence" value="ECO:0007669"/>
    <property type="project" value="InterPro"/>
</dbReference>
<evidence type="ECO:0000313" key="4">
    <source>
        <dbReference type="Proteomes" id="UP000319809"/>
    </source>
</evidence>
<dbReference type="PANTHER" id="PTHR35890">
    <property type="match status" value="1"/>
</dbReference>
<reference evidence="3 4" key="1">
    <citation type="submission" date="2019-06" db="EMBL/GenBank/DDBJ databases">
        <title>The genome of Shewanella sp. SM1901.</title>
        <authorList>
            <person name="Cha Q."/>
        </authorList>
    </citation>
    <scope>NUCLEOTIDE SEQUENCE [LARGE SCALE GENOMIC DNA]</scope>
    <source>
        <strain evidence="3 4">SM1901</strain>
    </source>
</reference>
<dbReference type="InterPro" id="IPR036198">
    <property type="entry name" value="Ecotin_sf"/>
</dbReference>
<evidence type="ECO:0000256" key="1">
    <source>
        <dbReference type="ARBA" id="ARBA00010558"/>
    </source>
</evidence>
<dbReference type="SUPFAM" id="SSF49772">
    <property type="entry name" value="Ecotin, trypsin inhibitor"/>
    <property type="match status" value="1"/>
</dbReference>
<organism evidence="3 4">
    <name type="scientific">Shewanella polaris</name>
    <dbReference type="NCBI Taxonomy" id="2588449"/>
    <lineage>
        <taxon>Bacteria</taxon>
        <taxon>Pseudomonadati</taxon>
        <taxon>Pseudomonadota</taxon>
        <taxon>Gammaproteobacteria</taxon>
        <taxon>Alteromonadales</taxon>
        <taxon>Shewanellaceae</taxon>
        <taxon>Shewanella</taxon>
    </lineage>
</organism>
<dbReference type="InterPro" id="IPR005658">
    <property type="entry name" value="Prot_inh_ecotin"/>
</dbReference>